<feature type="compositionally biased region" description="Basic and acidic residues" evidence="6">
    <location>
        <begin position="376"/>
        <end position="386"/>
    </location>
</feature>
<sequence length="412" mass="45121">MAEAKRVGLTEKDIAKVEKKRAKKQAQKLKKKQKKLSSNDLQTEPAAKGGNLVAETPQPIKDLVIPISKNKKKNEVKGLGKKQKKLSSNDLQTEPAPEGGNLVVETPQPTKNVVIPTSKNKKKNEVEGLDKVKKVRDPAAEAATVFVGNLPINTKRVQLIRLFQPYGTVQSIRLRTAGGKQLFKHKQRKNASSLNAYVLLDSADVAEKALALNGTEFKAKHLRVTPASKAGDGLDGHSNEGDRKRTVFVGNLKYTADEEKLREIFSSCGEIEYIRCLQDGEKGCKGVAFVCYKKADAVGLALELSGTLLDDRPINVERYSVDKLGAKQARDVATNSQSNPKSAQNKTGATKRIAKKNNKQNEKTAKPTTVKKKKSEYRGVKVDGIKKSKNKPKKNGNNSLKAMAKKIAPKPK</sequence>
<evidence type="ECO:0000259" key="7">
    <source>
        <dbReference type="PROSITE" id="PS50102"/>
    </source>
</evidence>
<accession>A0A6J2T664</accession>
<gene>
    <name evidence="9" type="primary">LOC115621187</name>
</gene>
<dbReference type="Proteomes" id="UP000504634">
    <property type="component" value="Unplaced"/>
</dbReference>
<dbReference type="Pfam" id="PF00076">
    <property type="entry name" value="RRM_1"/>
    <property type="match status" value="2"/>
</dbReference>
<name>A0A6J2T664_DROLE</name>
<feature type="region of interest" description="Disordered" evidence="6">
    <location>
        <begin position="328"/>
        <end position="412"/>
    </location>
</feature>
<dbReference type="SMART" id="SM00360">
    <property type="entry name" value="RRM"/>
    <property type="match status" value="2"/>
</dbReference>
<feature type="region of interest" description="Disordered" evidence="6">
    <location>
        <begin position="1"/>
        <end position="106"/>
    </location>
</feature>
<dbReference type="OrthoDB" id="442677at2759"/>
<dbReference type="RefSeq" id="XP_030370623.1">
    <property type="nucleotide sequence ID" value="XM_030514763.1"/>
</dbReference>
<evidence type="ECO:0000256" key="3">
    <source>
        <dbReference type="ARBA" id="ARBA00022884"/>
    </source>
</evidence>
<dbReference type="PANTHER" id="PTHR23236">
    <property type="entry name" value="EUKARYOTIC TRANSLATION INITIATION FACTOR 4B/4H"/>
    <property type="match status" value="1"/>
</dbReference>
<proteinExistence type="inferred from homology"/>
<dbReference type="GO" id="GO:0005730">
    <property type="term" value="C:nucleolus"/>
    <property type="evidence" value="ECO:0007669"/>
    <property type="project" value="UniProtKB-SubCell"/>
</dbReference>
<comment type="subcellular location">
    <subcellularLocation>
        <location evidence="1">Nucleus</location>
        <location evidence="1">Nucleolus</location>
    </subcellularLocation>
</comment>
<evidence type="ECO:0000256" key="6">
    <source>
        <dbReference type="SAM" id="MobiDB-lite"/>
    </source>
</evidence>
<comment type="similarity">
    <text evidence="2">Belongs to the RRM RBM34 family.</text>
</comment>
<feature type="domain" description="RRM" evidence="7">
    <location>
        <begin position="245"/>
        <end position="321"/>
    </location>
</feature>
<feature type="compositionally biased region" description="Basic and acidic residues" evidence="6">
    <location>
        <begin position="1"/>
        <end position="17"/>
    </location>
</feature>
<feature type="compositionally biased region" description="Basic residues" evidence="6">
    <location>
        <begin position="403"/>
        <end position="412"/>
    </location>
</feature>
<keyword evidence="3 5" id="KW-0694">RNA-binding</keyword>
<evidence type="ECO:0000256" key="2">
    <source>
        <dbReference type="ARBA" id="ARBA00007077"/>
    </source>
</evidence>
<evidence type="ECO:0000256" key="1">
    <source>
        <dbReference type="ARBA" id="ARBA00004604"/>
    </source>
</evidence>
<dbReference type="SUPFAM" id="SSF54928">
    <property type="entry name" value="RNA-binding domain, RBD"/>
    <property type="match status" value="2"/>
</dbReference>
<dbReference type="GeneID" id="115621187"/>
<keyword evidence="8" id="KW-1185">Reference proteome</keyword>
<reference evidence="9" key="1">
    <citation type="submission" date="2025-08" db="UniProtKB">
        <authorList>
            <consortium name="RefSeq"/>
        </authorList>
    </citation>
    <scope>IDENTIFICATION</scope>
    <source>
        <strain evidence="9">11010-0011.00</strain>
        <tissue evidence="9">Whole body</tissue>
    </source>
</reference>
<dbReference type="InterPro" id="IPR012677">
    <property type="entry name" value="Nucleotide-bd_a/b_plait_sf"/>
</dbReference>
<dbReference type="InterPro" id="IPR035979">
    <property type="entry name" value="RBD_domain_sf"/>
</dbReference>
<organism evidence="8 9">
    <name type="scientific">Drosophila lebanonensis</name>
    <name type="common">Fruit fly</name>
    <name type="synonym">Scaptodrosophila lebanonensis</name>
    <dbReference type="NCBI Taxonomy" id="7225"/>
    <lineage>
        <taxon>Eukaryota</taxon>
        <taxon>Metazoa</taxon>
        <taxon>Ecdysozoa</taxon>
        <taxon>Arthropoda</taxon>
        <taxon>Hexapoda</taxon>
        <taxon>Insecta</taxon>
        <taxon>Pterygota</taxon>
        <taxon>Neoptera</taxon>
        <taxon>Endopterygota</taxon>
        <taxon>Diptera</taxon>
        <taxon>Brachycera</taxon>
        <taxon>Muscomorpha</taxon>
        <taxon>Ephydroidea</taxon>
        <taxon>Drosophilidae</taxon>
        <taxon>Scaptodrosophila</taxon>
    </lineage>
</organism>
<evidence type="ECO:0000256" key="4">
    <source>
        <dbReference type="ARBA" id="ARBA00023242"/>
    </source>
</evidence>
<dbReference type="PANTHER" id="PTHR23236:SF25">
    <property type="entry name" value="RNA-BINDING PROTEIN 34"/>
    <property type="match status" value="1"/>
</dbReference>
<feature type="compositionally biased region" description="Basic residues" evidence="6">
    <location>
        <begin position="18"/>
        <end position="35"/>
    </location>
</feature>
<dbReference type="AlphaFoldDB" id="A0A6J2T664"/>
<dbReference type="GO" id="GO:0000463">
    <property type="term" value="P:maturation of LSU-rRNA from tricistronic rRNA transcript (SSU-rRNA, 5.8S rRNA, LSU-rRNA)"/>
    <property type="evidence" value="ECO:0007669"/>
    <property type="project" value="TreeGrafter"/>
</dbReference>
<feature type="compositionally biased region" description="Polar residues" evidence="6">
    <location>
        <begin position="333"/>
        <end position="348"/>
    </location>
</feature>
<evidence type="ECO:0000313" key="8">
    <source>
        <dbReference type="Proteomes" id="UP000504634"/>
    </source>
</evidence>
<protein>
    <submittedName>
        <fullName evidence="9">Nucleolar protein 12</fullName>
    </submittedName>
</protein>
<dbReference type="InterPro" id="IPR000504">
    <property type="entry name" value="RRM_dom"/>
</dbReference>
<evidence type="ECO:0000256" key="5">
    <source>
        <dbReference type="PROSITE-ProRule" id="PRU00176"/>
    </source>
</evidence>
<evidence type="ECO:0000313" key="9">
    <source>
        <dbReference type="RefSeq" id="XP_030370623.1"/>
    </source>
</evidence>
<feature type="domain" description="RRM" evidence="7">
    <location>
        <begin position="143"/>
        <end position="229"/>
    </location>
</feature>
<dbReference type="GO" id="GO:0019843">
    <property type="term" value="F:rRNA binding"/>
    <property type="evidence" value="ECO:0007669"/>
    <property type="project" value="TreeGrafter"/>
</dbReference>
<dbReference type="Gene3D" id="3.30.70.330">
    <property type="match status" value="2"/>
</dbReference>
<keyword evidence="4" id="KW-0539">Nucleus</keyword>
<dbReference type="PROSITE" id="PS50102">
    <property type="entry name" value="RRM"/>
    <property type="match status" value="2"/>
</dbReference>